<dbReference type="OrthoDB" id="10263554at2759"/>
<accession>A0A8T1W6Z2</accession>
<evidence type="ECO:0000313" key="2">
    <source>
        <dbReference type="EMBL" id="KAG7387953.1"/>
    </source>
</evidence>
<feature type="region of interest" description="Disordered" evidence="1">
    <location>
        <begin position="192"/>
        <end position="222"/>
    </location>
</feature>
<protein>
    <submittedName>
        <fullName evidence="2">V-type proton ATPase subunit H</fullName>
    </submittedName>
</protein>
<dbReference type="AlphaFoldDB" id="A0A8T1W6Z2"/>
<organism evidence="2 3">
    <name type="scientific">Phytophthora pseudosyringae</name>
    <dbReference type="NCBI Taxonomy" id="221518"/>
    <lineage>
        <taxon>Eukaryota</taxon>
        <taxon>Sar</taxon>
        <taxon>Stramenopiles</taxon>
        <taxon>Oomycota</taxon>
        <taxon>Peronosporomycetes</taxon>
        <taxon>Peronosporales</taxon>
        <taxon>Peronosporaceae</taxon>
        <taxon>Phytophthora</taxon>
    </lineage>
</organism>
<name>A0A8T1W6Z2_9STRA</name>
<proteinExistence type="predicted"/>
<gene>
    <name evidence="2" type="primary">ATP6V1H_2</name>
    <name evidence="2" type="ORF">PHYPSEUDO_013351</name>
</gene>
<keyword evidence="3" id="KW-1185">Reference proteome</keyword>
<comment type="caution">
    <text evidence="2">The sequence shown here is derived from an EMBL/GenBank/DDBJ whole genome shotgun (WGS) entry which is preliminary data.</text>
</comment>
<evidence type="ECO:0000256" key="1">
    <source>
        <dbReference type="SAM" id="MobiDB-lite"/>
    </source>
</evidence>
<dbReference type="EMBL" id="JAGDFM010000069">
    <property type="protein sequence ID" value="KAG7387953.1"/>
    <property type="molecule type" value="Genomic_DNA"/>
</dbReference>
<evidence type="ECO:0000313" key="3">
    <source>
        <dbReference type="Proteomes" id="UP000694044"/>
    </source>
</evidence>
<feature type="region of interest" description="Disordered" evidence="1">
    <location>
        <begin position="65"/>
        <end position="104"/>
    </location>
</feature>
<reference evidence="2" key="1">
    <citation type="submission" date="2021-02" db="EMBL/GenBank/DDBJ databases">
        <authorList>
            <person name="Palmer J.M."/>
        </authorList>
    </citation>
    <scope>NUCLEOTIDE SEQUENCE</scope>
    <source>
        <strain evidence="2">SCRP734</strain>
    </source>
</reference>
<sequence>MASLRLVYFVPEGSTVDAVPFLRMIRNDTGYMQYAASHLLSLFLTYNGASSGGEPMVNVGRVAAEEGGDRTNRGASVYSGTNTSRGGATAEEGGNGESRNGPTEEEMQLLGGELNDDVLAVLGSVAKVRSLMKAKRKVTKQRRASRSREREAKLLKKRTFATGDSVHGCCHDEPRSRWAELDAGWAKATKVASGGAEDGSTKALADLHSEAQRTGGVALDST</sequence>
<dbReference type="Proteomes" id="UP000694044">
    <property type="component" value="Unassembled WGS sequence"/>
</dbReference>